<dbReference type="AlphaFoldDB" id="A0A225UVK5"/>
<dbReference type="Proteomes" id="UP000198211">
    <property type="component" value="Unassembled WGS sequence"/>
</dbReference>
<reference evidence="2" key="1">
    <citation type="submission" date="2017-03" db="EMBL/GenBank/DDBJ databases">
        <title>Phytopthora megakarya and P. palmivora, two closely related causual agents of cacao black pod achieved similar genome size and gene model numbers by different mechanisms.</title>
        <authorList>
            <person name="Ali S."/>
            <person name="Shao J."/>
            <person name="Larry D.J."/>
            <person name="Kronmiller B."/>
            <person name="Shen D."/>
            <person name="Strem M.D."/>
            <person name="Melnick R.L."/>
            <person name="Guiltinan M.J."/>
            <person name="Tyler B.M."/>
            <person name="Meinhardt L.W."/>
            <person name="Bailey B.A."/>
        </authorList>
    </citation>
    <scope>NUCLEOTIDE SEQUENCE [LARGE SCALE GENOMIC DNA]</scope>
    <source>
        <strain evidence="2">zdho120</strain>
    </source>
</reference>
<organism evidence="1 2">
    <name type="scientific">Phytophthora megakarya</name>
    <dbReference type="NCBI Taxonomy" id="4795"/>
    <lineage>
        <taxon>Eukaryota</taxon>
        <taxon>Sar</taxon>
        <taxon>Stramenopiles</taxon>
        <taxon>Oomycota</taxon>
        <taxon>Peronosporomycetes</taxon>
        <taxon>Peronosporales</taxon>
        <taxon>Peronosporaceae</taxon>
        <taxon>Phytophthora</taxon>
    </lineage>
</organism>
<evidence type="ECO:0008006" key="3">
    <source>
        <dbReference type="Google" id="ProtNLM"/>
    </source>
</evidence>
<proteinExistence type="predicted"/>
<sequence>MAIATKGYESAEDDVVNVHEPTDVELTDYAQELTFLPDLSDLSPTHIDFSAANVLNLTLSFDDQAMLVNVLKTHRNIMNACGNALPPPAYRVVCDINVEHHVPIKRRARRISIRYLQKLYEPLKGLLKANLVSFSNRQ</sequence>
<evidence type="ECO:0000313" key="1">
    <source>
        <dbReference type="EMBL" id="OWY97110.1"/>
    </source>
</evidence>
<accession>A0A225UVK5</accession>
<protein>
    <recommendedName>
        <fullName evidence="3">Reverse transcriptase</fullName>
    </recommendedName>
</protein>
<dbReference type="EMBL" id="NBNE01010838">
    <property type="protein sequence ID" value="OWY97110.1"/>
    <property type="molecule type" value="Genomic_DNA"/>
</dbReference>
<keyword evidence="2" id="KW-1185">Reference proteome</keyword>
<gene>
    <name evidence="1" type="ORF">PHMEG_00032445</name>
</gene>
<comment type="caution">
    <text evidence="1">The sequence shown here is derived from an EMBL/GenBank/DDBJ whole genome shotgun (WGS) entry which is preliminary data.</text>
</comment>
<dbReference type="OrthoDB" id="128210at2759"/>
<name>A0A225UVK5_9STRA</name>
<evidence type="ECO:0000313" key="2">
    <source>
        <dbReference type="Proteomes" id="UP000198211"/>
    </source>
</evidence>